<feature type="domain" description="Electron transfer flavoprotein alpha/beta-subunit N-terminal" evidence="3">
    <location>
        <begin position="2"/>
        <end position="139"/>
    </location>
</feature>
<protein>
    <recommendedName>
        <fullName evidence="3">Electron transfer flavoprotein alpha/beta-subunit N-terminal domain-containing protein</fullName>
    </recommendedName>
</protein>
<dbReference type="Proteomes" id="UP001202248">
    <property type="component" value="Unassembled WGS sequence"/>
</dbReference>
<dbReference type="Pfam" id="PF01012">
    <property type="entry name" value="ETF"/>
    <property type="match status" value="1"/>
</dbReference>
<organism evidence="4 5">
    <name type="scientific">Niabella ginsengisoli</name>
    <dbReference type="NCBI Taxonomy" id="522298"/>
    <lineage>
        <taxon>Bacteria</taxon>
        <taxon>Pseudomonadati</taxon>
        <taxon>Bacteroidota</taxon>
        <taxon>Chitinophagia</taxon>
        <taxon>Chitinophagales</taxon>
        <taxon>Chitinophagaceae</taxon>
        <taxon>Niabella</taxon>
    </lineage>
</organism>
<dbReference type="SUPFAM" id="SSF52402">
    <property type="entry name" value="Adenine nucleotide alpha hydrolases-like"/>
    <property type="match status" value="1"/>
</dbReference>
<dbReference type="PANTHER" id="PTHR43153">
    <property type="entry name" value="ELECTRON TRANSFER FLAVOPROTEIN ALPHA"/>
    <property type="match status" value="1"/>
</dbReference>
<evidence type="ECO:0000259" key="3">
    <source>
        <dbReference type="Pfam" id="PF01012"/>
    </source>
</evidence>
<dbReference type="InterPro" id="IPR001308">
    <property type="entry name" value="ETF_a/FixB"/>
</dbReference>
<dbReference type="EMBL" id="JAKWBL010000001">
    <property type="protein sequence ID" value="MCH5597646.1"/>
    <property type="molecule type" value="Genomic_DNA"/>
</dbReference>
<evidence type="ECO:0000313" key="5">
    <source>
        <dbReference type="Proteomes" id="UP001202248"/>
    </source>
</evidence>
<dbReference type="InterPro" id="IPR014729">
    <property type="entry name" value="Rossmann-like_a/b/a_fold"/>
</dbReference>
<keyword evidence="2" id="KW-0249">Electron transport</keyword>
<keyword evidence="2" id="KW-0813">Transport</keyword>
<dbReference type="RefSeq" id="WP_240827020.1">
    <property type="nucleotide sequence ID" value="NZ_JAKWBL010000001.1"/>
</dbReference>
<keyword evidence="5" id="KW-1185">Reference proteome</keyword>
<dbReference type="PANTHER" id="PTHR43153:SF1">
    <property type="entry name" value="ELECTRON TRANSFER FLAVOPROTEIN SUBUNIT ALPHA, MITOCHONDRIAL"/>
    <property type="match status" value="1"/>
</dbReference>
<comment type="similarity">
    <text evidence="1">Belongs to the ETF alpha-subunit/FixB family.</text>
</comment>
<dbReference type="Gene3D" id="3.40.50.620">
    <property type="entry name" value="HUPs"/>
    <property type="match status" value="1"/>
</dbReference>
<reference evidence="4 5" key="1">
    <citation type="submission" date="2022-02" db="EMBL/GenBank/DDBJ databases">
        <authorList>
            <person name="Min J."/>
        </authorList>
    </citation>
    <scope>NUCLEOTIDE SEQUENCE [LARGE SCALE GENOMIC DNA]</scope>
    <source>
        <strain evidence="4 5">GR10-1</strain>
    </source>
</reference>
<dbReference type="InterPro" id="IPR014730">
    <property type="entry name" value="ETF_a/b_N"/>
</dbReference>
<evidence type="ECO:0000256" key="1">
    <source>
        <dbReference type="ARBA" id="ARBA00005817"/>
    </source>
</evidence>
<comment type="caution">
    <text evidence="4">The sequence shown here is derived from an EMBL/GenBank/DDBJ whole genome shotgun (WGS) entry which is preliminary data.</text>
</comment>
<name>A0ABS9SGZ9_9BACT</name>
<accession>A0ABS9SGZ9</accession>
<evidence type="ECO:0000256" key="2">
    <source>
        <dbReference type="ARBA" id="ARBA00022982"/>
    </source>
</evidence>
<proteinExistence type="inferred from homology"/>
<sequence>MVLIFIDIAEDGSVKKTSLESLTYGTQVAKQLGVEAHGIVLAPTTEDLVALGKYGITKVHQAKNESLKHFDAQVYTNAIAQVAEQTNASVIVFSNNTDGKAVAPRLSASLKAGLVAGAVSLPETSDGFVVKKVFFQEKHLQV</sequence>
<evidence type="ECO:0000313" key="4">
    <source>
        <dbReference type="EMBL" id="MCH5597646.1"/>
    </source>
</evidence>
<gene>
    <name evidence="4" type="ORF">MKP09_06850</name>
</gene>